<dbReference type="Proteomes" id="UP000051202">
    <property type="component" value="Unassembled WGS sequence"/>
</dbReference>
<gene>
    <name evidence="1" type="ORF">AS194_05075</name>
</gene>
<name>A0A0T6DUI5_9GAMM</name>
<evidence type="ECO:0000313" key="2">
    <source>
        <dbReference type="Proteomes" id="UP000051202"/>
    </source>
</evidence>
<protein>
    <submittedName>
        <fullName evidence="1">Uncharacterized protein</fullName>
    </submittedName>
</protein>
<dbReference type="EMBL" id="LNDJ01000047">
    <property type="protein sequence ID" value="KRU23303.1"/>
    <property type="molecule type" value="Genomic_DNA"/>
</dbReference>
<dbReference type="AlphaFoldDB" id="A0A0T6DUI5"/>
<comment type="caution">
    <text evidence="1">The sequence shown here is derived from an EMBL/GenBank/DDBJ whole genome shotgun (WGS) entry which is preliminary data.</text>
</comment>
<accession>A0A0T6DUI5</accession>
<keyword evidence="2" id="KW-1185">Reference proteome</keyword>
<evidence type="ECO:0000313" key="1">
    <source>
        <dbReference type="EMBL" id="KRU23303.1"/>
    </source>
</evidence>
<reference evidence="1 2" key="1">
    <citation type="submission" date="2015-11" db="EMBL/GenBank/DDBJ databases">
        <title>Permanent draft genome of Psychrobacter piscatorii LQ58.</title>
        <authorList>
            <person name="Zhou M."/>
            <person name="Dong B."/>
            <person name="Liu Q."/>
        </authorList>
    </citation>
    <scope>NUCLEOTIDE SEQUENCE [LARGE SCALE GENOMIC DNA]</scope>
    <source>
        <strain evidence="1 2">LQ58</strain>
    </source>
</reference>
<sequence length="74" mass="8115">MAIITGRAKRYDGTAIDYVLLFAWKTGRCLGKSIPDAAGNWSFDYDTNLIVGITYVADGCEPITHGAYELVLNK</sequence>
<dbReference type="RefSeq" id="WP_058023938.1">
    <property type="nucleotide sequence ID" value="NZ_LNDJ01000047.1"/>
</dbReference>
<proteinExistence type="predicted"/>
<dbReference type="STRING" id="554343.AS194_05075"/>
<organism evidence="1 2">
    <name type="scientific">Psychrobacter piscatorii</name>
    <dbReference type="NCBI Taxonomy" id="554343"/>
    <lineage>
        <taxon>Bacteria</taxon>
        <taxon>Pseudomonadati</taxon>
        <taxon>Pseudomonadota</taxon>
        <taxon>Gammaproteobacteria</taxon>
        <taxon>Moraxellales</taxon>
        <taxon>Moraxellaceae</taxon>
        <taxon>Psychrobacter</taxon>
    </lineage>
</organism>